<proteinExistence type="predicted"/>
<dbReference type="Gene3D" id="3.50.4.20">
    <property type="match status" value="1"/>
</dbReference>
<name>A0A2T5GDN6_HYDSH</name>
<evidence type="ECO:0000313" key="3">
    <source>
        <dbReference type="Proteomes" id="UP000244180"/>
    </source>
</evidence>
<dbReference type="Proteomes" id="UP000244180">
    <property type="component" value="Unassembled WGS sequence"/>
</dbReference>
<dbReference type="InterPro" id="IPR009370">
    <property type="entry name" value="YutD-like"/>
</dbReference>
<dbReference type="AlphaFoldDB" id="A0A2T5GDN6"/>
<feature type="region of interest" description="Disordered" evidence="1">
    <location>
        <begin position="1"/>
        <end position="21"/>
    </location>
</feature>
<protein>
    <submittedName>
        <fullName evidence="2">Hypothetical DUF1027 domain protein</fullName>
    </submittedName>
</protein>
<accession>A0A2T5GDN6</accession>
<evidence type="ECO:0000313" key="2">
    <source>
        <dbReference type="EMBL" id="PTQ54302.1"/>
    </source>
</evidence>
<reference evidence="2 3" key="1">
    <citation type="submission" date="2017-08" db="EMBL/GenBank/DDBJ databases">
        <title>Burning lignite coal seam in the remote Altai Mountains harbors a hydrogen-driven thermophilic microbial community.</title>
        <authorList>
            <person name="Kadnikov V.V."/>
            <person name="Mardanov A.V."/>
            <person name="Ivasenko D."/>
            <person name="Beletsky A.V."/>
            <person name="Karnachuk O.V."/>
            <person name="Ravin N.V."/>
        </authorList>
    </citation>
    <scope>NUCLEOTIDE SEQUENCE [LARGE SCALE GENOMIC DNA]</scope>
    <source>
        <strain evidence="2">AL33</strain>
    </source>
</reference>
<sequence>MAEVMALKEDKPSPAPPAAGAAASEAGRRLVHLSHGVFEVVLDVRGGWNAEAFRARYQDVLNKYDYIVGDWSYDQLRLKGFYSDKNKGVPPEQRISALDHYVQEYCNFGCRYFVVRRLKPGRGG</sequence>
<organism evidence="2 3">
    <name type="scientific">Hydrogenibacillus schlegelii</name>
    <name type="common">Bacillus schlegelii</name>
    <dbReference type="NCBI Taxonomy" id="1484"/>
    <lineage>
        <taxon>Bacteria</taxon>
        <taxon>Bacillati</taxon>
        <taxon>Bacillota</taxon>
        <taxon>Bacilli</taxon>
        <taxon>Bacillales</taxon>
        <taxon>Bacillales Family X. Incertae Sedis</taxon>
        <taxon>Hydrogenibacillus</taxon>
    </lineage>
</organism>
<dbReference type="InterPro" id="IPR038141">
    <property type="entry name" value="YutD-like_sf"/>
</dbReference>
<dbReference type="Pfam" id="PF06265">
    <property type="entry name" value="YutD-like"/>
    <property type="match status" value="1"/>
</dbReference>
<feature type="compositionally biased region" description="Basic and acidic residues" evidence="1">
    <location>
        <begin position="1"/>
        <end position="12"/>
    </location>
</feature>
<evidence type="ECO:0000256" key="1">
    <source>
        <dbReference type="SAM" id="MobiDB-lite"/>
    </source>
</evidence>
<comment type="caution">
    <text evidence="2">The sequence shown here is derived from an EMBL/GenBank/DDBJ whole genome shotgun (WGS) entry which is preliminary data.</text>
</comment>
<gene>
    <name evidence="2" type="ORF">HSCHL_0581</name>
</gene>
<dbReference type="EMBL" id="PEBV01000005">
    <property type="protein sequence ID" value="PTQ54302.1"/>
    <property type="molecule type" value="Genomic_DNA"/>
</dbReference>